<dbReference type="Proteomes" id="UP000663824">
    <property type="component" value="Unassembled WGS sequence"/>
</dbReference>
<dbReference type="Proteomes" id="UP000663834">
    <property type="component" value="Unassembled WGS sequence"/>
</dbReference>
<organism evidence="3 5">
    <name type="scientific">Rotaria magnacalcarata</name>
    <dbReference type="NCBI Taxonomy" id="392030"/>
    <lineage>
        <taxon>Eukaryota</taxon>
        <taxon>Metazoa</taxon>
        <taxon>Spiralia</taxon>
        <taxon>Gnathifera</taxon>
        <taxon>Rotifera</taxon>
        <taxon>Eurotatoria</taxon>
        <taxon>Bdelloidea</taxon>
        <taxon>Philodinida</taxon>
        <taxon>Philodinidae</taxon>
        <taxon>Rotaria</taxon>
    </lineage>
</organism>
<proteinExistence type="predicted"/>
<sequence length="77" mass="8545">MCKNNGSDEIQPLNNLDSQNNEEDVIDNNPIGSHVIPRSAFIGYVKSFGHQAINESFVTPTIAMKVIDYVHLLFPGE</sequence>
<dbReference type="Proteomes" id="UP000663855">
    <property type="component" value="Unassembled WGS sequence"/>
</dbReference>
<dbReference type="EMBL" id="CAJNOW010012473">
    <property type="protein sequence ID" value="CAF1610484.1"/>
    <property type="molecule type" value="Genomic_DNA"/>
</dbReference>
<evidence type="ECO:0000313" key="5">
    <source>
        <dbReference type="Proteomes" id="UP000663834"/>
    </source>
</evidence>
<reference evidence="3" key="1">
    <citation type="submission" date="2021-02" db="EMBL/GenBank/DDBJ databases">
        <authorList>
            <person name="Nowell W R."/>
        </authorList>
    </citation>
    <scope>NUCLEOTIDE SEQUENCE</scope>
</reference>
<evidence type="ECO:0000256" key="1">
    <source>
        <dbReference type="SAM" id="MobiDB-lite"/>
    </source>
</evidence>
<feature type="region of interest" description="Disordered" evidence="1">
    <location>
        <begin position="1"/>
        <end position="29"/>
    </location>
</feature>
<evidence type="ECO:0000313" key="2">
    <source>
        <dbReference type="EMBL" id="CAF1211382.1"/>
    </source>
</evidence>
<dbReference type="OrthoDB" id="10587088at2759"/>
<accession>A0A816BIX4</accession>
<comment type="caution">
    <text evidence="3">The sequence shown here is derived from an EMBL/GenBank/DDBJ whole genome shotgun (WGS) entry which is preliminary data.</text>
</comment>
<feature type="compositionally biased region" description="Polar residues" evidence="1">
    <location>
        <begin position="1"/>
        <end position="19"/>
    </location>
</feature>
<dbReference type="AlphaFoldDB" id="A0A816BIX4"/>
<gene>
    <name evidence="2" type="ORF">CJN711_LOCUS12534</name>
    <name evidence="3" type="ORF">KQP761_LOCUS23321</name>
    <name evidence="4" type="ORF">MBJ925_LOCUS1849</name>
</gene>
<dbReference type="EMBL" id="CAJNRE010000120">
    <property type="protein sequence ID" value="CAF1920112.1"/>
    <property type="molecule type" value="Genomic_DNA"/>
</dbReference>
<evidence type="ECO:0000313" key="3">
    <source>
        <dbReference type="EMBL" id="CAF1610484.1"/>
    </source>
</evidence>
<name>A0A816BIX4_9BILA</name>
<evidence type="ECO:0000313" key="4">
    <source>
        <dbReference type="EMBL" id="CAF1920112.1"/>
    </source>
</evidence>
<dbReference type="EMBL" id="CAJNOV010005470">
    <property type="protein sequence ID" value="CAF1211382.1"/>
    <property type="molecule type" value="Genomic_DNA"/>
</dbReference>
<protein>
    <submittedName>
        <fullName evidence="3">Uncharacterized protein</fullName>
    </submittedName>
</protein>